<dbReference type="InterPro" id="IPR019554">
    <property type="entry name" value="Soluble_ligand-bd"/>
</dbReference>
<dbReference type="Gene3D" id="1.10.150.310">
    <property type="entry name" value="Tex RuvX-like domain-like"/>
    <property type="match status" value="1"/>
</dbReference>
<accession>A0A6G8FM69</accession>
<dbReference type="GO" id="GO:0003677">
    <property type="term" value="F:DNA binding"/>
    <property type="evidence" value="ECO:0007669"/>
    <property type="project" value="UniProtKB-KW"/>
</dbReference>
<feature type="region of interest" description="Disordered" evidence="1">
    <location>
        <begin position="1"/>
        <end position="38"/>
    </location>
</feature>
<dbReference type="PANTHER" id="PTHR21180">
    <property type="entry name" value="ENDONUCLEASE/EXONUCLEASE/PHOSPHATASE FAMILY DOMAIN-CONTAINING PROTEIN 1"/>
    <property type="match status" value="1"/>
</dbReference>
<feature type="domain" description="Helix-hairpin-helix DNA-binding motif class 1" evidence="2">
    <location>
        <begin position="137"/>
        <end position="156"/>
    </location>
</feature>
<evidence type="ECO:0000256" key="1">
    <source>
        <dbReference type="SAM" id="MobiDB-lite"/>
    </source>
</evidence>
<dbReference type="Pfam" id="PF10531">
    <property type="entry name" value="SLBB"/>
    <property type="match status" value="1"/>
</dbReference>
<dbReference type="AlphaFoldDB" id="A0A6G8FM69"/>
<sequence length="189" mass="18709">MTMLQSGAGIDTTSAAAHDGAAEAAAPGTPSGENEPPADTVVFVHVVGEVLNPGVVELNAGARASEAIEAAGGATPEAALAGVNLARVVVDGEQLLVPDAEQAAAQRASAAVEGGGVTSGGSATQGGLVNLNSADAAQLETLPRIGPALAQRIVDWRQTNGAFSSVEQLLEVSGVGAKILENLRDRVTV</sequence>
<dbReference type="InterPro" id="IPR003583">
    <property type="entry name" value="Hlx-hairpin-Hlx_DNA-bd_motif"/>
</dbReference>
<organism evidence="3 4">
    <name type="scientific">Leucobacter insecticola</name>
    <dbReference type="NCBI Taxonomy" id="2714934"/>
    <lineage>
        <taxon>Bacteria</taxon>
        <taxon>Bacillati</taxon>
        <taxon>Actinomycetota</taxon>
        <taxon>Actinomycetes</taxon>
        <taxon>Micrococcales</taxon>
        <taxon>Microbacteriaceae</taxon>
        <taxon>Leucobacter</taxon>
    </lineage>
</organism>
<evidence type="ECO:0000313" key="4">
    <source>
        <dbReference type="Proteomes" id="UP000501387"/>
    </source>
</evidence>
<dbReference type="NCBIfam" id="TIGR00426">
    <property type="entry name" value="competence protein ComEA helix-hairpin-helix repeat region"/>
    <property type="match status" value="1"/>
</dbReference>
<dbReference type="GO" id="GO:0015628">
    <property type="term" value="P:protein secretion by the type II secretion system"/>
    <property type="evidence" value="ECO:0007669"/>
    <property type="project" value="TreeGrafter"/>
</dbReference>
<dbReference type="InterPro" id="IPR004509">
    <property type="entry name" value="Competence_ComEA_HhH"/>
</dbReference>
<dbReference type="GO" id="GO:0015627">
    <property type="term" value="C:type II protein secretion system complex"/>
    <property type="evidence" value="ECO:0007669"/>
    <property type="project" value="TreeGrafter"/>
</dbReference>
<evidence type="ECO:0000259" key="2">
    <source>
        <dbReference type="SMART" id="SM00278"/>
    </source>
</evidence>
<dbReference type="Gene3D" id="3.10.560.10">
    <property type="entry name" value="Outer membrane lipoprotein wza domain like"/>
    <property type="match status" value="1"/>
</dbReference>
<dbReference type="InterPro" id="IPR010994">
    <property type="entry name" value="RuvA_2-like"/>
</dbReference>
<protein>
    <submittedName>
        <fullName evidence="3">ComEA family DNA-binding protein</fullName>
    </submittedName>
</protein>
<evidence type="ECO:0000313" key="3">
    <source>
        <dbReference type="EMBL" id="QIM17424.1"/>
    </source>
</evidence>
<keyword evidence="4" id="KW-1185">Reference proteome</keyword>
<dbReference type="GO" id="GO:0006281">
    <property type="term" value="P:DNA repair"/>
    <property type="evidence" value="ECO:0007669"/>
    <property type="project" value="InterPro"/>
</dbReference>
<dbReference type="Proteomes" id="UP000501387">
    <property type="component" value="Chromosome"/>
</dbReference>
<dbReference type="PANTHER" id="PTHR21180:SF32">
    <property type="entry name" value="ENDONUCLEASE_EXONUCLEASE_PHOSPHATASE FAMILY DOMAIN-CONTAINING PROTEIN 1"/>
    <property type="match status" value="1"/>
</dbReference>
<dbReference type="Pfam" id="PF12836">
    <property type="entry name" value="HHH_3"/>
    <property type="match status" value="1"/>
</dbReference>
<feature type="domain" description="Helix-hairpin-helix DNA-binding motif class 1" evidence="2">
    <location>
        <begin position="167"/>
        <end position="186"/>
    </location>
</feature>
<dbReference type="SUPFAM" id="SSF47781">
    <property type="entry name" value="RuvA domain 2-like"/>
    <property type="match status" value="1"/>
</dbReference>
<name>A0A6G8FM69_9MICO</name>
<dbReference type="SMART" id="SM00278">
    <property type="entry name" value="HhH1"/>
    <property type="match status" value="2"/>
</dbReference>
<reference evidence="3 4" key="1">
    <citation type="submission" date="2020-03" db="EMBL/GenBank/DDBJ databases">
        <title>Leucobacter sp. nov., isolated from beetles.</title>
        <authorList>
            <person name="Hyun D.-W."/>
            <person name="Bae J.-W."/>
        </authorList>
    </citation>
    <scope>NUCLEOTIDE SEQUENCE [LARGE SCALE GENOMIC DNA]</scope>
    <source>
        <strain evidence="3 4">HDW9B</strain>
    </source>
</reference>
<keyword evidence="3" id="KW-0238">DNA-binding</keyword>
<dbReference type="KEGG" id="lins:G7067_09910"/>
<gene>
    <name evidence="3" type="ORF">G7067_09910</name>
</gene>
<dbReference type="InterPro" id="IPR051675">
    <property type="entry name" value="Endo/Exo/Phosphatase_dom_1"/>
</dbReference>
<dbReference type="EMBL" id="CP049934">
    <property type="protein sequence ID" value="QIM17424.1"/>
    <property type="molecule type" value="Genomic_DNA"/>
</dbReference>
<proteinExistence type="predicted"/>
<feature type="compositionally biased region" description="Low complexity" evidence="1">
    <location>
        <begin position="11"/>
        <end position="33"/>
    </location>
</feature>